<proteinExistence type="predicted"/>
<reference evidence="2" key="1">
    <citation type="submission" date="2021-12" db="EMBL/GenBank/DDBJ databases">
        <authorList>
            <person name="Li Y."/>
        </authorList>
    </citation>
    <scope>NUCLEOTIDE SEQUENCE</scope>
    <source>
        <strain evidence="2">DKSPLA3</strain>
    </source>
</reference>
<dbReference type="PANTHER" id="PTHR43433:SF1">
    <property type="entry name" value="BLL5160 PROTEIN"/>
    <property type="match status" value="1"/>
</dbReference>
<dbReference type="AlphaFoldDB" id="A0A9X1NRC6"/>
<name>A0A9X1NRC6_9HYPH</name>
<organism evidence="2 3">
    <name type="scientific">Rhizobium quercicola</name>
    <dbReference type="NCBI Taxonomy" id="2901226"/>
    <lineage>
        <taxon>Bacteria</taxon>
        <taxon>Pseudomonadati</taxon>
        <taxon>Pseudomonadota</taxon>
        <taxon>Alphaproteobacteria</taxon>
        <taxon>Hyphomicrobiales</taxon>
        <taxon>Rhizobiaceae</taxon>
        <taxon>Rhizobium/Agrobacterium group</taxon>
        <taxon>Rhizobium</taxon>
    </lineage>
</organism>
<sequence>MTQTVLFQHGLGGDDAQVAANWPESADALRVTINCRGHKDTPLGHDRPFSIPLFARDALKAMAGHDRFIAAGISMGAAIALYLACHHPERVTGLVLVRPAWNVTSAPENMAPIAEMAALLQHFPPEAARAAFSAGETGQRLARDAPDNLASLLAYADRPQPSRFAEILADIATGSPGITRQDVEALRLPALIIANDNDAIHPRACAETLAAAIPGARLVNVASKALDRDRHHHDVKAAIADFLALHTRSSS</sequence>
<dbReference type="PRINTS" id="PR00111">
    <property type="entry name" value="ABHYDROLASE"/>
</dbReference>
<dbReference type="SUPFAM" id="SSF53474">
    <property type="entry name" value="alpha/beta-Hydrolases"/>
    <property type="match status" value="1"/>
</dbReference>
<feature type="domain" description="AB hydrolase-1" evidence="1">
    <location>
        <begin position="4"/>
        <end position="220"/>
    </location>
</feature>
<keyword evidence="2" id="KW-0378">Hydrolase</keyword>
<dbReference type="Pfam" id="PF00561">
    <property type="entry name" value="Abhydrolase_1"/>
    <property type="match status" value="1"/>
</dbReference>
<dbReference type="InterPro" id="IPR000073">
    <property type="entry name" value="AB_hydrolase_1"/>
</dbReference>
<dbReference type="Proteomes" id="UP001139089">
    <property type="component" value="Unassembled WGS sequence"/>
</dbReference>
<dbReference type="PANTHER" id="PTHR43433">
    <property type="entry name" value="HYDROLASE, ALPHA/BETA FOLD FAMILY PROTEIN"/>
    <property type="match status" value="1"/>
</dbReference>
<dbReference type="RefSeq" id="WP_231814310.1">
    <property type="nucleotide sequence ID" value="NZ_JAJOZR010000006.1"/>
</dbReference>
<dbReference type="Gene3D" id="3.40.50.1820">
    <property type="entry name" value="alpha/beta hydrolase"/>
    <property type="match status" value="1"/>
</dbReference>
<dbReference type="GO" id="GO:0016787">
    <property type="term" value="F:hydrolase activity"/>
    <property type="evidence" value="ECO:0007669"/>
    <property type="project" value="UniProtKB-KW"/>
</dbReference>
<evidence type="ECO:0000313" key="3">
    <source>
        <dbReference type="Proteomes" id="UP001139089"/>
    </source>
</evidence>
<dbReference type="InterPro" id="IPR029058">
    <property type="entry name" value="AB_hydrolase_fold"/>
</dbReference>
<evidence type="ECO:0000313" key="2">
    <source>
        <dbReference type="EMBL" id="MCD7109575.1"/>
    </source>
</evidence>
<dbReference type="InterPro" id="IPR050471">
    <property type="entry name" value="AB_hydrolase"/>
</dbReference>
<accession>A0A9X1NRC6</accession>
<protein>
    <submittedName>
        <fullName evidence="2">Alpha/beta hydrolase</fullName>
    </submittedName>
</protein>
<comment type="caution">
    <text evidence="2">The sequence shown here is derived from an EMBL/GenBank/DDBJ whole genome shotgun (WGS) entry which is preliminary data.</text>
</comment>
<keyword evidence="3" id="KW-1185">Reference proteome</keyword>
<evidence type="ECO:0000259" key="1">
    <source>
        <dbReference type="Pfam" id="PF00561"/>
    </source>
</evidence>
<dbReference type="EMBL" id="JAJOZR010000006">
    <property type="protein sequence ID" value="MCD7109575.1"/>
    <property type="molecule type" value="Genomic_DNA"/>
</dbReference>
<gene>
    <name evidence="2" type="ORF">LRX75_11005</name>
</gene>